<protein>
    <submittedName>
        <fullName evidence="2">Uncharacterized protein</fullName>
    </submittedName>
</protein>
<dbReference type="Proteomes" id="UP000186455">
    <property type="component" value="Unassembled WGS sequence"/>
</dbReference>
<dbReference type="EMBL" id="LFBV01000009">
    <property type="protein sequence ID" value="OKH91453.1"/>
    <property type="molecule type" value="Genomic_DNA"/>
</dbReference>
<feature type="transmembrane region" description="Helical" evidence="1">
    <location>
        <begin position="80"/>
        <end position="102"/>
    </location>
</feature>
<evidence type="ECO:0000256" key="1">
    <source>
        <dbReference type="SAM" id="Phobius"/>
    </source>
</evidence>
<keyword evidence="3" id="KW-1185">Reference proteome</keyword>
<keyword evidence="1" id="KW-0472">Membrane</keyword>
<feature type="transmembrane region" description="Helical" evidence="1">
    <location>
        <begin position="48"/>
        <end position="68"/>
    </location>
</feature>
<gene>
    <name evidence="2" type="ORF">AB852_28215</name>
</gene>
<comment type="caution">
    <text evidence="2">The sequence shown here is derived from an EMBL/GenBank/DDBJ whole genome shotgun (WGS) entry which is preliminary data.</text>
</comment>
<dbReference type="RefSeq" id="WP_073793134.1">
    <property type="nucleotide sequence ID" value="NZ_JAPEPH010000001.1"/>
</dbReference>
<dbReference type="Pfam" id="PF03229">
    <property type="entry name" value="Alpha_GJ"/>
    <property type="match status" value="1"/>
</dbReference>
<name>A0A1Q4V0U6_9ACTN</name>
<keyword evidence="1" id="KW-0812">Transmembrane</keyword>
<accession>A0A1Q4V0U6</accession>
<keyword evidence="1" id="KW-1133">Transmembrane helix</keyword>
<reference evidence="2 3" key="1">
    <citation type="submission" date="2015-06" db="EMBL/GenBank/DDBJ databases">
        <title>Cloning and characterization of the uncialamcin biosynthetic gene cluster.</title>
        <authorList>
            <person name="Yan X."/>
            <person name="Huang T."/>
            <person name="Ge H."/>
            <person name="Shen B."/>
        </authorList>
    </citation>
    <scope>NUCLEOTIDE SEQUENCE [LARGE SCALE GENOMIC DNA]</scope>
    <source>
        <strain evidence="2 3">DCA2648</strain>
    </source>
</reference>
<dbReference type="AlphaFoldDB" id="A0A1Q4V0U6"/>
<sequence>MGSIGVLINTVDAIGAGRLESHHAFAALVMLGAGGELLKERRPKAAKALYAVASVLLVVVGSVAGTRAWVSLLRGTAYDWLDLVLGVLVALYVAVGAGQLLARRSRRASRSRVRADTLSEQRRHQSRTD</sequence>
<dbReference type="InterPro" id="IPR004913">
    <property type="entry name" value="Herpes_gJ"/>
</dbReference>
<proteinExistence type="predicted"/>
<dbReference type="STRING" id="1048205.AB852_28215"/>
<evidence type="ECO:0000313" key="2">
    <source>
        <dbReference type="EMBL" id="OKH91453.1"/>
    </source>
</evidence>
<organism evidence="2 3">
    <name type="scientific">Streptomyces uncialis</name>
    <dbReference type="NCBI Taxonomy" id="1048205"/>
    <lineage>
        <taxon>Bacteria</taxon>
        <taxon>Bacillati</taxon>
        <taxon>Actinomycetota</taxon>
        <taxon>Actinomycetes</taxon>
        <taxon>Kitasatosporales</taxon>
        <taxon>Streptomycetaceae</taxon>
        <taxon>Streptomyces</taxon>
    </lineage>
</organism>
<evidence type="ECO:0000313" key="3">
    <source>
        <dbReference type="Proteomes" id="UP000186455"/>
    </source>
</evidence>